<feature type="transmembrane region" description="Helical" evidence="18">
    <location>
        <begin position="97"/>
        <end position="119"/>
    </location>
</feature>
<evidence type="ECO:0000256" key="17">
    <source>
        <dbReference type="SAM" id="MobiDB-lite"/>
    </source>
</evidence>
<dbReference type="GO" id="GO:0019646">
    <property type="term" value="P:aerobic electron transport chain"/>
    <property type="evidence" value="ECO:0007669"/>
    <property type="project" value="TreeGrafter"/>
</dbReference>
<evidence type="ECO:0000256" key="8">
    <source>
        <dbReference type="ARBA" id="ARBA00022982"/>
    </source>
</evidence>
<feature type="transmembrane region" description="Helical" evidence="18">
    <location>
        <begin position="33"/>
        <end position="54"/>
    </location>
</feature>
<dbReference type="OrthoDB" id="2375888at2"/>
<keyword evidence="11 18" id="KW-0472">Membrane</keyword>
<dbReference type="GO" id="GO:0015078">
    <property type="term" value="F:proton transmembrane transporter activity"/>
    <property type="evidence" value="ECO:0007669"/>
    <property type="project" value="TreeGrafter"/>
</dbReference>
<evidence type="ECO:0000256" key="10">
    <source>
        <dbReference type="ARBA" id="ARBA00023002"/>
    </source>
</evidence>
<organism evidence="19 21">
    <name type="scientific">Roseomonas mucosa</name>
    <dbReference type="NCBI Taxonomy" id="207340"/>
    <lineage>
        <taxon>Bacteria</taxon>
        <taxon>Pseudomonadati</taxon>
        <taxon>Pseudomonadota</taxon>
        <taxon>Alphaproteobacteria</taxon>
        <taxon>Acetobacterales</taxon>
        <taxon>Roseomonadaceae</taxon>
        <taxon>Roseomonas</taxon>
    </lineage>
</organism>
<accession>A0A1S8D4P7</accession>
<reference evidence="20 22" key="2">
    <citation type="submission" date="2018-06" db="EMBL/GenBank/DDBJ databases">
        <authorList>
            <consortium name="Pathogen Informatics"/>
            <person name="Doyle S."/>
        </authorList>
    </citation>
    <scope>NUCLEOTIDE SEQUENCE [LARGE SCALE GENOMIC DNA]</scope>
    <source>
        <strain evidence="20 22">NCTC13291</strain>
    </source>
</reference>
<dbReference type="NCBIfam" id="TIGR02847">
    <property type="entry name" value="CyoD"/>
    <property type="match status" value="1"/>
</dbReference>
<keyword evidence="10" id="KW-0560">Oxidoreductase</keyword>
<gene>
    <name evidence="20" type="primary">cyoD</name>
    <name evidence="19" type="ORF">APZ41_010205</name>
    <name evidence="20" type="ORF">NCTC13291_00954</name>
</gene>
<evidence type="ECO:0000256" key="9">
    <source>
        <dbReference type="ARBA" id="ARBA00022989"/>
    </source>
</evidence>
<dbReference type="STRING" id="207340.APZ41_010205"/>
<reference evidence="19 21" key="1">
    <citation type="submission" date="2016-12" db="EMBL/GenBank/DDBJ databases">
        <title>Draft genome sequence of Roseomonas mucosa strain AU37, isolated from a peripheral intravenous catheter.</title>
        <authorList>
            <person name="Choudhury M.A."/>
            <person name="Sidjabat H.E."/>
            <person name="Wailan A.M."/>
            <person name="Zhang L."/>
            <person name="Marsh N.M."/>
            <person name="Rickard C.M."/>
            <person name="Davies M."/>
            <person name="Mcmillan D.J."/>
        </authorList>
    </citation>
    <scope>NUCLEOTIDE SEQUENCE [LARGE SCALE GENOMIC DNA]</scope>
    <source>
        <strain evidence="19 21">SAVE376</strain>
    </source>
</reference>
<dbReference type="PANTHER" id="PTHR36835">
    <property type="entry name" value="CYTOCHROME BO(3) UBIQUINOL OXIDASE SUBUNIT 4"/>
    <property type="match status" value="1"/>
</dbReference>
<dbReference type="GO" id="GO:0009319">
    <property type="term" value="C:cytochrome o ubiquinol oxidase complex"/>
    <property type="evidence" value="ECO:0007669"/>
    <property type="project" value="TreeGrafter"/>
</dbReference>
<evidence type="ECO:0000313" key="21">
    <source>
        <dbReference type="Proteomes" id="UP000054844"/>
    </source>
</evidence>
<comment type="subunit">
    <text evidence="3">Heterooctamer of two A chains, two B chains, two C chains and two D chains.</text>
</comment>
<evidence type="ECO:0000313" key="19">
    <source>
        <dbReference type="EMBL" id="ONH83316.1"/>
    </source>
</evidence>
<feature type="region of interest" description="Disordered" evidence="17">
    <location>
        <begin position="1"/>
        <end position="24"/>
    </location>
</feature>
<evidence type="ECO:0000256" key="1">
    <source>
        <dbReference type="ARBA" id="ARBA00004651"/>
    </source>
</evidence>
<evidence type="ECO:0000256" key="3">
    <source>
        <dbReference type="ARBA" id="ARBA00011700"/>
    </source>
</evidence>
<sequence length="137" mass="14952">MSSHATAHQPGHDHGPDGHGHDDHHDGGYHGTYGGYLTGFILSVILTAIPFWLVMGDVIADPRVTAMTVMGLGAIQVVVHMVYFLHMNSRSEGGWTMLALIFTIVLVVITLSGSLWVMYHLNANMMPMNAHDMSNMP</sequence>
<dbReference type="GO" id="GO:0009486">
    <property type="term" value="F:cytochrome bo3 ubiquinol oxidase activity"/>
    <property type="evidence" value="ECO:0007669"/>
    <property type="project" value="InterPro"/>
</dbReference>
<dbReference type="Pfam" id="PF03626">
    <property type="entry name" value="COX4_pro"/>
    <property type="match status" value="1"/>
</dbReference>
<keyword evidence="6" id="KW-1003">Cell membrane</keyword>
<evidence type="ECO:0000313" key="20">
    <source>
        <dbReference type="EMBL" id="SUE38914.1"/>
    </source>
</evidence>
<evidence type="ECO:0000256" key="2">
    <source>
        <dbReference type="ARBA" id="ARBA00008079"/>
    </source>
</evidence>
<evidence type="ECO:0000256" key="16">
    <source>
        <dbReference type="ARBA" id="ARBA00032185"/>
    </source>
</evidence>
<dbReference type="RefSeq" id="WP_019460456.1">
    <property type="nucleotide sequence ID" value="NZ_AP031462.1"/>
</dbReference>
<dbReference type="GeneID" id="99632011"/>
<dbReference type="GO" id="GO:0015990">
    <property type="term" value="P:electron transport coupled proton transport"/>
    <property type="evidence" value="ECO:0007669"/>
    <property type="project" value="InterPro"/>
</dbReference>
<dbReference type="EMBL" id="LLWF02000027">
    <property type="protein sequence ID" value="ONH83316.1"/>
    <property type="molecule type" value="Genomic_DNA"/>
</dbReference>
<proteinExistence type="inferred from homology"/>
<dbReference type="AlphaFoldDB" id="A0A1S8D4P7"/>
<dbReference type="InterPro" id="IPR005171">
    <property type="entry name" value="Cyt_c_oxidase_su4_prok"/>
</dbReference>
<feature type="transmembrane region" description="Helical" evidence="18">
    <location>
        <begin position="66"/>
        <end position="85"/>
    </location>
</feature>
<dbReference type="InterPro" id="IPR014210">
    <property type="entry name" value="Cyt_o_ubiqinol_oxidase_su4"/>
</dbReference>
<dbReference type="Proteomes" id="UP000254919">
    <property type="component" value="Unassembled WGS sequence"/>
</dbReference>
<evidence type="ECO:0000256" key="7">
    <source>
        <dbReference type="ARBA" id="ARBA00022692"/>
    </source>
</evidence>
<evidence type="ECO:0000256" key="4">
    <source>
        <dbReference type="ARBA" id="ARBA00014689"/>
    </source>
</evidence>
<comment type="function">
    <text evidence="12">Cytochrome bo(3) ubiquinol terminal oxidase is the component of the aerobic respiratory chain of E.coli that predominates when cells are grown at high aeration. Has proton pump activity across the membrane in addition to electron transfer, pumping 2 protons/electron.</text>
</comment>
<dbReference type="GO" id="GO:0005886">
    <property type="term" value="C:plasma membrane"/>
    <property type="evidence" value="ECO:0007669"/>
    <property type="project" value="UniProtKB-SubCell"/>
</dbReference>
<feature type="compositionally biased region" description="Basic and acidic residues" evidence="17">
    <location>
        <begin position="10"/>
        <end position="24"/>
    </location>
</feature>
<keyword evidence="9 18" id="KW-1133">Transmembrane helix</keyword>
<dbReference type="EMBL" id="UGVN01000001">
    <property type="protein sequence ID" value="SUE38914.1"/>
    <property type="molecule type" value="Genomic_DNA"/>
</dbReference>
<evidence type="ECO:0000256" key="15">
    <source>
        <dbReference type="ARBA" id="ARBA00031887"/>
    </source>
</evidence>
<keyword evidence="8" id="KW-0249">Electron transport</keyword>
<evidence type="ECO:0000256" key="5">
    <source>
        <dbReference type="ARBA" id="ARBA00022448"/>
    </source>
</evidence>
<keyword evidence="5" id="KW-0813">Transport</keyword>
<evidence type="ECO:0000256" key="11">
    <source>
        <dbReference type="ARBA" id="ARBA00023136"/>
    </source>
</evidence>
<evidence type="ECO:0000256" key="6">
    <source>
        <dbReference type="ARBA" id="ARBA00022475"/>
    </source>
</evidence>
<comment type="subcellular location">
    <subcellularLocation>
        <location evidence="1">Cell membrane</location>
        <topology evidence="1">Multi-pass membrane protein</topology>
    </subcellularLocation>
</comment>
<evidence type="ECO:0000256" key="18">
    <source>
        <dbReference type="SAM" id="Phobius"/>
    </source>
</evidence>
<dbReference type="Proteomes" id="UP000054844">
    <property type="component" value="Unassembled WGS sequence"/>
</dbReference>
<evidence type="ECO:0000256" key="12">
    <source>
        <dbReference type="ARBA" id="ARBA00025694"/>
    </source>
</evidence>
<protein>
    <recommendedName>
        <fullName evidence="4">Cytochrome bo(3) ubiquinol oxidase subunit 4</fullName>
    </recommendedName>
    <alternativeName>
        <fullName evidence="16">Cytochrome o ubiquinol oxidase subunit 4</fullName>
    </alternativeName>
    <alternativeName>
        <fullName evidence="13">Oxidase bo(3) subunit 4</fullName>
    </alternativeName>
    <alternativeName>
        <fullName evidence="14">Ubiquinol oxidase polypeptide IV</fullName>
    </alternativeName>
    <alternativeName>
        <fullName evidence="15">Ubiquinol oxidase subunit 4</fullName>
    </alternativeName>
</protein>
<dbReference type="PANTHER" id="PTHR36835:SF1">
    <property type="entry name" value="CYTOCHROME BO(3) UBIQUINOL OXIDASE SUBUNIT 4"/>
    <property type="match status" value="1"/>
</dbReference>
<dbReference type="InterPro" id="IPR050968">
    <property type="entry name" value="Cytochrome_c_oxidase_bac_sub4"/>
</dbReference>
<evidence type="ECO:0000313" key="22">
    <source>
        <dbReference type="Proteomes" id="UP000254919"/>
    </source>
</evidence>
<name>A0A1S8D4P7_9PROT</name>
<evidence type="ECO:0000256" key="14">
    <source>
        <dbReference type="ARBA" id="ARBA00030211"/>
    </source>
</evidence>
<evidence type="ECO:0000256" key="13">
    <source>
        <dbReference type="ARBA" id="ARBA00030071"/>
    </source>
</evidence>
<keyword evidence="21" id="KW-1185">Reference proteome</keyword>
<comment type="similarity">
    <text evidence="2">Belongs to the cytochrome c oxidase bacterial subunit 4 family.</text>
</comment>
<keyword evidence="7 18" id="KW-0812">Transmembrane</keyword>